<evidence type="ECO:0000256" key="2">
    <source>
        <dbReference type="ARBA" id="ARBA00022630"/>
    </source>
</evidence>
<dbReference type="Pfam" id="PF03486">
    <property type="entry name" value="HI0933_like"/>
    <property type="match status" value="2"/>
</dbReference>
<dbReference type="PANTHER" id="PTHR42887">
    <property type="entry name" value="OS12G0638800 PROTEIN"/>
    <property type="match status" value="1"/>
</dbReference>
<comment type="caution">
    <text evidence="6">The sequence shown here is derived from an EMBL/GenBank/DDBJ whole genome shotgun (WGS) entry which is preliminary data.</text>
</comment>
<keyword evidence="2" id="KW-0285">Flavoprotein</keyword>
<reference evidence="6" key="1">
    <citation type="submission" date="2020-08" db="EMBL/GenBank/DDBJ databases">
        <title>Genome public.</title>
        <authorList>
            <person name="Liu C."/>
            <person name="Sun Q."/>
        </authorList>
    </citation>
    <scope>NUCLEOTIDE SEQUENCE</scope>
    <source>
        <strain evidence="6">BX12</strain>
    </source>
</reference>
<dbReference type="RefSeq" id="WP_187303595.1">
    <property type="nucleotide sequence ID" value="NZ_CBCTON010000003.1"/>
</dbReference>
<protein>
    <submittedName>
        <fullName evidence="6">Aminoacetone oxidase family FAD-binding enzyme</fullName>
    </submittedName>
</protein>
<comment type="cofactor">
    <cofactor evidence="1">
        <name>FAD</name>
        <dbReference type="ChEBI" id="CHEBI:57692"/>
    </cofactor>
</comment>
<dbReference type="EMBL" id="JACRYT010000014">
    <property type="protein sequence ID" value="MBC6680495.1"/>
    <property type="molecule type" value="Genomic_DNA"/>
</dbReference>
<organism evidence="6 7">
    <name type="scientific">Zhenpiania hominis</name>
    <dbReference type="NCBI Taxonomy" id="2763644"/>
    <lineage>
        <taxon>Bacteria</taxon>
        <taxon>Bacillati</taxon>
        <taxon>Bacillota</taxon>
        <taxon>Clostridia</taxon>
        <taxon>Peptostreptococcales</taxon>
        <taxon>Anaerovoracaceae</taxon>
        <taxon>Zhenpiania</taxon>
    </lineage>
</organism>
<dbReference type="InterPro" id="IPR055178">
    <property type="entry name" value="RsdA/BaiN/AoA(So)-like_dom"/>
</dbReference>
<dbReference type="Gene3D" id="1.10.8.260">
    <property type="entry name" value="HI0933 insert domain-like"/>
    <property type="match status" value="1"/>
</dbReference>
<dbReference type="SUPFAM" id="SSF51905">
    <property type="entry name" value="FAD/NAD(P)-binding domain"/>
    <property type="match status" value="1"/>
</dbReference>
<evidence type="ECO:0000256" key="3">
    <source>
        <dbReference type="ARBA" id="ARBA00022827"/>
    </source>
</evidence>
<keyword evidence="3" id="KW-0274">FAD</keyword>
<sequence>MMIDICIIGGGASGLAAAVSAAEQKQGRVLILEKKQMPGKKIAASGNGRCNLTNRKCSGALETLDFFASLGVFTYTDGEGRVYPNSNQAKDVVYALVRAAKSLGVELKTECTVEKILPLSGRGGFQVRYKGGTLEAKKVLLACGGKAGPQLGTSGDGYGLAKALGHKVTRLAPILTGLETRENLKQLKGVRAMARVGLRKDGKLMAEETGEVQFNEDGISGICVMNLSRQVKLEPGETFAEGIARYQICFDFLPEMDWEETIVLLHRRQNIMELAVEDLFLSIVPSKLKQVLAEKSGLACGTQAALLSEGEVESAARILKSWTLSLSGVKGWNYAQCTSGGIPFGEVNGDTMESQLIPGLYFSGEILDFDGPCGGFNLQHAWETGRKAGKAMANAISNSSD</sequence>
<evidence type="ECO:0000259" key="4">
    <source>
        <dbReference type="Pfam" id="PF03486"/>
    </source>
</evidence>
<dbReference type="InterPro" id="IPR023166">
    <property type="entry name" value="BaiN-like_dom_sf"/>
</dbReference>
<name>A0A923NPU4_9FIRM</name>
<feature type="domain" description="RsdA/BaiN/AoA(So)-like Rossmann fold-like" evidence="4">
    <location>
        <begin position="4"/>
        <end position="56"/>
    </location>
</feature>
<dbReference type="Gene3D" id="3.50.50.60">
    <property type="entry name" value="FAD/NAD(P)-binding domain"/>
    <property type="match status" value="2"/>
</dbReference>
<evidence type="ECO:0000313" key="6">
    <source>
        <dbReference type="EMBL" id="MBC6680495.1"/>
    </source>
</evidence>
<gene>
    <name evidence="6" type="ORF">H9L42_11755</name>
</gene>
<feature type="domain" description="RsdA/BaiN/AoA(So)-like Rossmann fold-like" evidence="4">
    <location>
        <begin position="62"/>
        <end position="390"/>
    </location>
</feature>
<dbReference type="Gene3D" id="2.40.30.10">
    <property type="entry name" value="Translation factors"/>
    <property type="match status" value="1"/>
</dbReference>
<dbReference type="InterPro" id="IPR057661">
    <property type="entry name" value="RsdA/BaiN/AoA(So)_Rossmann"/>
</dbReference>
<dbReference type="Proteomes" id="UP000602647">
    <property type="component" value="Unassembled WGS sequence"/>
</dbReference>
<dbReference type="PRINTS" id="PR00368">
    <property type="entry name" value="FADPNR"/>
</dbReference>
<dbReference type="PRINTS" id="PR00411">
    <property type="entry name" value="PNDRDTASEI"/>
</dbReference>
<evidence type="ECO:0000313" key="7">
    <source>
        <dbReference type="Proteomes" id="UP000602647"/>
    </source>
</evidence>
<evidence type="ECO:0000256" key="1">
    <source>
        <dbReference type="ARBA" id="ARBA00001974"/>
    </source>
</evidence>
<dbReference type="PANTHER" id="PTHR42887:SF2">
    <property type="entry name" value="OS12G0638800 PROTEIN"/>
    <property type="match status" value="1"/>
</dbReference>
<accession>A0A923NPU4</accession>
<dbReference type="NCBIfam" id="TIGR00275">
    <property type="entry name" value="aminoacetone oxidase family FAD-binding enzyme"/>
    <property type="match status" value="1"/>
</dbReference>
<keyword evidence="7" id="KW-1185">Reference proteome</keyword>
<proteinExistence type="predicted"/>
<dbReference type="AlphaFoldDB" id="A0A923NPU4"/>
<feature type="domain" description="RsdA/BaiN/AoA(So)-like insert" evidence="5">
    <location>
        <begin position="177"/>
        <end position="335"/>
    </location>
</feature>
<dbReference type="InterPro" id="IPR036188">
    <property type="entry name" value="FAD/NAD-bd_sf"/>
</dbReference>
<evidence type="ECO:0000259" key="5">
    <source>
        <dbReference type="Pfam" id="PF22780"/>
    </source>
</evidence>
<dbReference type="Pfam" id="PF22780">
    <property type="entry name" value="HI0933_like_1st"/>
    <property type="match status" value="1"/>
</dbReference>
<dbReference type="InterPro" id="IPR004792">
    <property type="entry name" value="BaiN-like"/>
</dbReference>
<dbReference type="SUPFAM" id="SSF160996">
    <property type="entry name" value="HI0933 insert domain-like"/>
    <property type="match status" value="1"/>
</dbReference>